<keyword evidence="7" id="KW-1185">Reference proteome</keyword>
<dbReference type="AlphaFoldDB" id="A0A232FBK5"/>
<dbReference type="STRING" id="543379.A0A232FBK5"/>
<dbReference type="SUPFAM" id="SSF53254">
    <property type="entry name" value="Phosphoglycerate mutase-like"/>
    <property type="match status" value="1"/>
</dbReference>
<dbReference type="GO" id="GO:0016791">
    <property type="term" value="F:phosphatase activity"/>
    <property type="evidence" value="ECO:0007669"/>
    <property type="project" value="UniProtKB-ARBA"/>
</dbReference>
<evidence type="ECO:0000256" key="3">
    <source>
        <dbReference type="ARBA" id="ARBA00036311"/>
    </source>
</evidence>
<reference evidence="6 7" key="1">
    <citation type="journal article" date="2017" name="Curr. Biol.">
        <title>The Evolution of Venom by Co-option of Single-Copy Genes.</title>
        <authorList>
            <person name="Martinson E.O."/>
            <person name="Mrinalini"/>
            <person name="Kelkar Y.D."/>
            <person name="Chang C.H."/>
            <person name="Werren J.H."/>
        </authorList>
    </citation>
    <scope>NUCLEOTIDE SEQUENCE [LARGE SCALE GENOMIC DNA]</scope>
    <source>
        <strain evidence="6 7">Alberta</strain>
        <tissue evidence="6">Whole body</tissue>
    </source>
</reference>
<comment type="similarity">
    <text evidence="1">Belongs to the histidine acid phosphatase family.</text>
</comment>
<evidence type="ECO:0000313" key="6">
    <source>
        <dbReference type="EMBL" id="OXU28035.1"/>
    </source>
</evidence>
<dbReference type="Proteomes" id="UP000215335">
    <property type="component" value="Unassembled WGS sequence"/>
</dbReference>
<protein>
    <recommendedName>
        <fullName evidence="4">2-phosphoxylose phosphatase 1</fullName>
    </recommendedName>
    <alternativeName>
        <fullName evidence="5">Acid phosphatase-like protein 2</fullName>
    </alternativeName>
</protein>
<evidence type="ECO:0000313" key="7">
    <source>
        <dbReference type="Proteomes" id="UP000215335"/>
    </source>
</evidence>
<dbReference type="InterPro" id="IPR029033">
    <property type="entry name" value="His_PPase_superfam"/>
</dbReference>
<dbReference type="Gene3D" id="3.40.50.1240">
    <property type="entry name" value="Phosphoglycerate mutase-like"/>
    <property type="match status" value="1"/>
</dbReference>
<dbReference type="PANTHER" id="PTHR11567">
    <property type="entry name" value="ACID PHOSPHATASE-RELATED"/>
    <property type="match status" value="1"/>
</dbReference>
<evidence type="ECO:0000256" key="1">
    <source>
        <dbReference type="ARBA" id="ARBA00005375"/>
    </source>
</evidence>
<proteinExistence type="inferred from homology"/>
<dbReference type="InterPro" id="IPR000560">
    <property type="entry name" value="His_Pase_clade-2"/>
</dbReference>
<dbReference type="EMBL" id="NNAY01000489">
    <property type="protein sequence ID" value="OXU28035.1"/>
    <property type="molecule type" value="Genomic_DNA"/>
</dbReference>
<evidence type="ECO:0000256" key="2">
    <source>
        <dbReference type="ARBA" id="ARBA00022801"/>
    </source>
</evidence>
<sequence length="341" mass="39616">MKRFISFAYFIIYFPSIGDLKLDLVQSRKQQAYSLGSLLRKKYDKFLGPYNLRENHALTAGFPRTEMSLQLALAGLFPPAPEDSWNNKFHWKPYYRNSPDCFSLRINIKSMYFTFQRASIIMLCIQFLSYLDAYYKTLDEPEFIRELSRYRKFLELMENNTGSNCKKKQTLSHKMDVFCSAIARKFQHKAMDLPLPAWYTDSILATIEEVFKLALHGLSWTPQLKRLNGGTLVRLFIDNIKDNRNAVTSKKIYLYCAHDLTLHGFLKALIDNGKVHRLSKVGILEGESITHNCIANDVHNLKFRLQMLAWQPADGSCDELCPLKDYLEIVKNYTATDEDLE</sequence>
<evidence type="ECO:0000256" key="4">
    <source>
        <dbReference type="ARBA" id="ARBA00040357"/>
    </source>
</evidence>
<keyword evidence="2" id="KW-0378">Hydrolase</keyword>
<comment type="caution">
    <text evidence="6">The sequence shown here is derived from an EMBL/GenBank/DDBJ whole genome shotgun (WGS) entry which is preliminary data.</text>
</comment>
<evidence type="ECO:0000256" key="5">
    <source>
        <dbReference type="ARBA" id="ARBA00041499"/>
    </source>
</evidence>
<dbReference type="Pfam" id="PF00328">
    <property type="entry name" value="His_Phos_2"/>
    <property type="match status" value="1"/>
</dbReference>
<dbReference type="InterPro" id="IPR050645">
    <property type="entry name" value="Histidine_acid_phosphatase"/>
</dbReference>
<dbReference type="PANTHER" id="PTHR11567:SF110">
    <property type="entry name" value="2-PHOSPHOXYLOSE PHOSPHATASE 1"/>
    <property type="match status" value="1"/>
</dbReference>
<organism evidence="6 7">
    <name type="scientific">Trichomalopsis sarcophagae</name>
    <dbReference type="NCBI Taxonomy" id="543379"/>
    <lineage>
        <taxon>Eukaryota</taxon>
        <taxon>Metazoa</taxon>
        <taxon>Ecdysozoa</taxon>
        <taxon>Arthropoda</taxon>
        <taxon>Hexapoda</taxon>
        <taxon>Insecta</taxon>
        <taxon>Pterygota</taxon>
        <taxon>Neoptera</taxon>
        <taxon>Endopterygota</taxon>
        <taxon>Hymenoptera</taxon>
        <taxon>Apocrita</taxon>
        <taxon>Proctotrupomorpha</taxon>
        <taxon>Chalcidoidea</taxon>
        <taxon>Pteromalidae</taxon>
        <taxon>Pteromalinae</taxon>
        <taxon>Trichomalopsis</taxon>
    </lineage>
</organism>
<comment type="catalytic activity">
    <reaction evidence="3">
        <text>3-O-[beta-D-GlcA-(1-&gt;3)-beta-D-Gal-(1-&gt;3)-beta-D-Gal-(1-&gt;4)-beta-D-2-O-P-Xyl]-L-seryl-[protein] + H2O = 3-O-(beta-D-GlcA-(1-&gt;3)-beta-D-Gal-(1-&gt;3)-beta-D-Gal-(1-&gt;4)-beta-D-Xyl)-L-seryl-[protein] + phosphate</text>
        <dbReference type="Rhea" id="RHEA:56512"/>
        <dbReference type="Rhea" id="RHEA-COMP:12573"/>
        <dbReference type="Rhea" id="RHEA-COMP:14559"/>
        <dbReference type="ChEBI" id="CHEBI:15377"/>
        <dbReference type="ChEBI" id="CHEBI:43474"/>
        <dbReference type="ChEBI" id="CHEBI:132093"/>
        <dbReference type="ChEBI" id="CHEBI:140495"/>
    </reaction>
</comment>
<name>A0A232FBK5_9HYME</name>
<accession>A0A232FBK5</accession>
<gene>
    <name evidence="6" type="ORF">TSAR_015000</name>
</gene>